<evidence type="ECO:0000313" key="2">
    <source>
        <dbReference type="Proteomes" id="UP000664654"/>
    </source>
</evidence>
<dbReference type="RefSeq" id="WP_206575244.1">
    <property type="nucleotide sequence ID" value="NZ_JAFKCV010000014.1"/>
</dbReference>
<name>A0A939IT58_9ALTE</name>
<dbReference type="AlphaFoldDB" id="A0A939IT58"/>
<dbReference type="EMBL" id="JAFKCV010000014">
    <property type="protein sequence ID" value="MBN7827131.1"/>
    <property type="molecule type" value="Genomic_DNA"/>
</dbReference>
<proteinExistence type="predicted"/>
<comment type="caution">
    <text evidence="1">The sequence shown here is derived from an EMBL/GenBank/DDBJ whole genome shotgun (WGS) entry which is preliminary data.</text>
</comment>
<organism evidence="1 2">
    <name type="scientific">Bowmanella dokdonensis</name>
    <dbReference type="NCBI Taxonomy" id="751969"/>
    <lineage>
        <taxon>Bacteria</taxon>
        <taxon>Pseudomonadati</taxon>
        <taxon>Pseudomonadota</taxon>
        <taxon>Gammaproteobacteria</taxon>
        <taxon>Alteromonadales</taxon>
        <taxon>Alteromonadaceae</taxon>
        <taxon>Bowmanella</taxon>
    </lineage>
</organism>
<evidence type="ECO:0000313" key="1">
    <source>
        <dbReference type="EMBL" id="MBN7827131.1"/>
    </source>
</evidence>
<sequence length="231" mass="26182">MNNLAIYKSRFMKSKVDSQTLNWRAIEEVVEDVSNKSLVNCLDLILSDDQLLEAAARRSHRHQLGFLKFVLLANDPTYCLRMHLWDDESINIEEDIHSHCAHFSSRIVFGAIQENSYELIPGDAYKCFLYSFEQSLGHCVAKENGTTGVVRSGSRVLTKGNIYRAESNSLHNISQVKLGTLTVSAWGVREREALVLKNRQAIPKDCLVSSGIDLEELRSKLSKIKNRIEDI</sequence>
<accession>A0A939IT58</accession>
<protein>
    <submittedName>
        <fullName evidence="1">Uncharacterized protein</fullName>
    </submittedName>
</protein>
<keyword evidence="2" id="KW-1185">Reference proteome</keyword>
<reference evidence="1" key="1">
    <citation type="submission" date="2021-03" db="EMBL/GenBank/DDBJ databases">
        <title>novel species isolated from a fishpond in China.</title>
        <authorList>
            <person name="Lu H."/>
            <person name="Cai Z."/>
        </authorList>
    </citation>
    <scope>NUCLEOTIDE SEQUENCE</scope>
    <source>
        <strain evidence="1">JCM 30855</strain>
    </source>
</reference>
<dbReference type="Proteomes" id="UP000664654">
    <property type="component" value="Unassembled WGS sequence"/>
</dbReference>
<gene>
    <name evidence="1" type="ORF">J0A66_18005</name>
</gene>